<evidence type="ECO:0000259" key="6">
    <source>
        <dbReference type="Pfam" id="PF00685"/>
    </source>
</evidence>
<dbReference type="Gene3D" id="3.40.50.300">
    <property type="entry name" value="P-loop containing nucleotide triphosphate hydrolases"/>
    <property type="match status" value="1"/>
</dbReference>
<dbReference type="EC" id="2.8.2.-" evidence="5"/>
<dbReference type="InterPro" id="IPR027417">
    <property type="entry name" value="P-loop_NTPase"/>
</dbReference>
<dbReference type="SUPFAM" id="SSF52540">
    <property type="entry name" value="P-loop containing nucleoside triphosphate hydrolases"/>
    <property type="match status" value="1"/>
</dbReference>
<comment type="caution">
    <text evidence="7">The sequence shown here is derived from an EMBL/GenBank/DDBJ whole genome shotgun (WGS) entry which is preliminary data.</text>
</comment>
<comment type="subcellular location">
    <subcellularLocation>
        <location evidence="1">Cytoplasm</location>
    </subcellularLocation>
</comment>
<dbReference type="EMBL" id="JANPWB010000011">
    <property type="protein sequence ID" value="KAJ1125245.1"/>
    <property type="molecule type" value="Genomic_DNA"/>
</dbReference>
<evidence type="ECO:0000256" key="5">
    <source>
        <dbReference type="RuleBase" id="RU361155"/>
    </source>
</evidence>
<dbReference type="PANTHER" id="PTHR11783">
    <property type="entry name" value="SULFOTRANSFERASE SULT"/>
    <property type="match status" value="1"/>
</dbReference>
<comment type="similarity">
    <text evidence="2 5">Belongs to the sulfotransferase 1 family.</text>
</comment>
<reference evidence="7" key="1">
    <citation type="journal article" date="2022" name="bioRxiv">
        <title>Sequencing and chromosome-scale assembly of the giantPleurodeles waltlgenome.</title>
        <authorList>
            <person name="Brown T."/>
            <person name="Elewa A."/>
            <person name="Iarovenko S."/>
            <person name="Subramanian E."/>
            <person name="Araus A.J."/>
            <person name="Petzold A."/>
            <person name="Susuki M."/>
            <person name="Suzuki K.-i.T."/>
            <person name="Hayashi T."/>
            <person name="Toyoda A."/>
            <person name="Oliveira C."/>
            <person name="Osipova E."/>
            <person name="Leigh N.D."/>
            <person name="Simon A."/>
            <person name="Yun M.H."/>
        </authorList>
    </citation>
    <scope>NUCLEOTIDE SEQUENCE</scope>
    <source>
        <strain evidence="7">20211129_DDA</strain>
        <tissue evidence="7">Liver</tissue>
    </source>
</reference>
<keyword evidence="4 5" id="KW-0808">Transferase</keyword>
<evidence type="ECO:0000256" key="4">
    <source>
        <dbReference type="ARBA" id="ARBA00022679"/>
    </source>
</evidence>
<protein>
    <recommendedName>
        <fullName evidence="5">Sulfotransferase</fullName>
        <ecNumber evidence="5">2.8.2.-</ecNumber>
    </recommendedName>
</protein>
<dbReference type="InterPro" id="IPR000863">
    <property type="entry name" value="Sulfotransferase_dom"/>
</dbReference>
<dbReference type="Pfam" id="PF00685">
    <property type="entry name" value="Sulfotransfer_1"/>
    <property type="match status" value="1"/>
</dbReference>
<evidence type="ECO:0000256" key="3">
    <source>
        <dbReference type="ARBA" id="ARBA00022490"/>
    </source>
</evidence>
<gene>
    <name evidence="7" type="ORF">NDU88_003679</name>
</gene>
<dbReference type="AlphaFoldDB" id="A0AAV7PDU6"/>
<dbReference type="FunFam" id="3.40.50.300:FF:000433">
    <property type="entry name" value="Estrogen sulfotransferase"/>
    <property type="match status" value="1"/>
</dbReference>
<accession>A0AAV7PDU6</accession>
<evidence type="ECO:0000313" key="8">
    <source>
        <dbReference type="Proteomes" id="UP001066276"/>
    </source>
</evidence>
<dbReference type="GO" id="GO:0008146">
    <property type="term" value="F:sulfotransferase activity"/>
    <property type="evidence" value="ECO:0007669"/>
    <property type="project" value="InterPro"/>
</dbReference>
<dbReference type="Proteomes" id="UP001066276">
    <property type="component" value="Chromosome 7"/>
</dbReference>
<dbReference type="GO" id="GO:0005737">
    <property type="term" value="C:cytoplasm"/>
    <property type="evidence" value="ECO:0007669"/>
    <property type="project" value="UniProtKB-SubCell"/>
</dbReference>
<evidence type="ECO:0000256" key="1">
    <source>
        <dbReference type="ARBA" id="ARBA00004496"/>
    </source>
</evidence>
<proteinExistence type="inferred from homology"/>
<evidence type="ECO:0000256" key="2">
    <source>
        <dbReference type="ARBA" id="ARBA00005771"/>
    </source>
</evidence>
<sequence>MGLGGGEKPFGEATSWKQFRPLEDCMQGEAAGSLKKRTGKRLEKMEATLHPEAKRIHGIPLIKYFAENWEQVEVFQAREDDILIATYPKAGTTWVSEIVDLIMNNCDPEKCKRDAIYNRVPFLEGAMPGVPSGTEILTAAPSPRVIKTHLPVQLLPKTFWDKDCKVIYVARNAKDIAVSYFYFYQMAVVHPHPGTWEEFLEKFMDGEVVFGSWYDHVKGWWEKQKNCRILYLFYEDMKEDPKREIQRILQFLEKDISEEALEKIVHLTSFQEMKSNPMANYSSVPKDIMDHTISPFMRKGIAGDWKNHFTLAQNEQFEEDYQKKMAECGLKFRNEL</sequence>
<keyword evidence="3" id="KW-0963">Cytoplasm</keyword>
<evidence type="ECO:0000313" key="7">
    <source>
        <dbReference type="EMBL" id="KAJ1125245.1"/>
    </source>
</evidence>
<name>A0AAV7PDU6_PLEWA</name>
<feature type="domain" description="Sulfotransferase" evidence="6">
    <location>
        <begin position="80"/>
        <end position="329"/>
    </location>
</feature>
<keyword evidence="8" id="KW-1185">Reference proteome</keyword>
<organism evidence="7 8">
    <name type="scientific">Pleurodeles waltl</name>
    <name type="common">Iberian ribbed newt</name>
    <dbReference type="NCBI Taxonomy" id="8319"/>
    <lineage>
        <taxon>Eukaryota</taxon>
        <taxon>Metazoa</taxon>
        <taxon>Chordata</taxon>
        <taxon>Craniata</taxon>
        <taxon>Vertebrata</taxon>
        <taxon>Euteleostomi</taxon>
        <taxon>Amphibia</taxon>
        <taxon>Batrachia</taxon>
        <taxon>Caudata</taxon>
        <taxon>Salamandroidea</taxon>
        <taxon>Salamandridae</taxon>
        <taxon>Pleurodelinae</taxon>
        <taxon>Pleurodeles</taxon>
    </lineage>
</organism>